<dbReference type="Pfam" id="PF03466">
    <property type="entry name" value="LysR_substrate"/>
    <property type="match status" value="1"/>
</dbReference>
<evidence type="ECO:0000313" key="8">
    <source>
        <dbReference type="Proteomes" id="UP000319210"/>
    </source>
</evidence>
<dbReference type="FunFam" id="1.10.10.10:FF:000001">
    <property type="entry name" value="LysR family transcriptional regulator"/>
    <property type="match status" value="1"/>
</dbReference>
<keyword evidence="8" id="KW-1185">Reference proteome</keyword>
<dbReference type="PROSITE" id="PS50931">
    <property type="entry name" value="HTH_LYSR"/>
    <property type="match status" value="1"/>
</dbReference>
<evidence type="ECO:0000259" key="6">
    <source>
        <dbReference type="PROSITE" id="PS50931"/>
    </source>
</evidence>
<evidence type="ECO:0000256" key="1">
    <source>
        <dbReference type="ARBA" id="ARBA00009437"/>
    </source>
</evidence>
<dbReference type="OrthoDB" id="3636008at2"/>
<name>A0A4Y3QT25_STRCI</name>
<keyword evidence="3" id="KW-0238">DNA-binding</keyword>
<feature type="compositionally biased region" description="Low complexity" evidence="5">
    <location>
        <begin position="292"/>
        <end position="305"/>
    </location>
</feature>
<feature type="domain" description="HTH lysR-type" evidence="6">
    <location>
        <begin position="3"/>
        <end position="60"/>
    </location>
</feature>
<proteinExistence type="inferred from homology"/>
<dbReference type="SUPFAM" id="SSF53850">
    <property type="entry name" value="Periplasmic binding protein-like II"/>
    <property type="match status" value="1"/>
</dbReference>
<dbReference type="GO" id="GO:0032993">
    <property type="term" value="C:protein-DNA complex"/>
    <property type="evidence" value="ECO:0007669"/>
    <property type="project" value="TreeGrafter"/>
</dbReference>
<organism evidence="7 8">
    <name type="scientific">Streptomyces cacaoi</name>
    <dbReference type="NCBI Taxonomy" id="1898"/>
    <lineage>
        <taxon>Bacteria</taxon>
        <taxon>Bacillati</taxon>
        <taxon>Actinomycetota</taxon>
        <taxon>Actinomycetes</taxon>
        <taxon>Kitasatosporales</taxon>
        <taxon>Streptomycetaceae</taxon>
        <taxon>Streptomyces</taxon>
    </lineage>
</organism>
<protein>
    <submittedName>
        <fullName evidence="7">LysR family transcriptional regulator</fullName>
    </submittedName>
</protein>
<dbReference type="InterPro" id="IPR005119">
    <property type="entry name" value="LysR_subst-bd"/>
</dbReference>
<dbReference type="PRINTS" id="PR00039">
    <property type="entry name" value="HTHLYSR"/>
</dbReference>
<dbReference type="Pfam" id="PF00126">
    <property type="entry name" value="HTH_1"/>
    <property type="match status" value="1"/>
</dbReference>
<evidence type="ECO:0000256" key="5">
    <source>
        <dbReference type="SAM" id="MobiDB-lite"/>
    </source>
</evidence>
<sequence>MELELRHLRCLVAIVDTGSFTDAAIELGVSQAAVSRGLLALERVLGVRVLHRTSRAVAPTAAGVRVLARARHLLAEAEDLVREAAAGPTRLRLGHAWGALGRHTTAFQRGWAERYPGTELELIRTNSSTAGLAEGVCDLAVVRTAVDTRRYAHAAVGTERRYCAMASDDVWARRRTVGLAMIRERTLVVDRRTGSTTAGLWSAGERPRVEYTRDIEDWLAAVATGRCVGITPESTVAQYRRDGIVFRRVRDAEPVTVRLIWHRHAPHPATRDAVALLTRLWTAPSPGSPGDARAPVPVGRRAGAGRTAGPGGAG</sequence>
<dbReference type="EMBL" id="BJMM01000003">
    <property type="protein sequence ID" value="GEB48485.1"/>
    <property type="molecule type" value="Genomic_DNA"/>
</dbReference>
<evidence type="ECO:0000313" key="7">
    <source>
        <dbReference type="EMBL" id="GEB48485.1"/>
    </source>
</evidence>
<dbReference type="InterPro" id="IPR036390">
    <property type="entry name" value="WH_DNA-bd_sf"/>
</dbReference>
<feature type="region of interest" description="Disordered" evidence="5">
    <location>
        <begin position="284"/>
        <end position="314"/>
    </location>
</feature>
<dbReference type="InterPro" id="IPR036388">
    <property type="entry name" value="WH-like_DNA-bd_sf"/>
</dbReference>
<dbReference type="GO" id="GO:0003677">
    <property type="term" value="F:DNA binding"/>
    <property type="evidence" value="ECO:0007669"/>
    <property type="project" value="UniProtKB-KW"/>
</dbReference>
<dbReference type="AlphaFoldDB" id="A0A4Y3QT25"/>
<dbReference type="PANTHER" id="PTHR30346:SF28">
    <property type="entry name" value="HTH-TYPE TRANSCRIPTIONAL REGULATOR CYNR"/>
    <property type="match status" value="1"/>
</dbReference>
<evidence type="ECO:0000256" key="3">
    <source>
        <dbReference type="ARBA" id="ARBA00023125"/>
    </source>
</evidence>
<evidence type="ECO:0000256" key="2">
    <source>
        <dbReference type="ARBA" id="ARBA00023015"/>
    </source>
</evidence>
<comment type="similarity">
    <text evidence="1">Belongs to the LysR transcriptional regulatory family.</text>
</comment>
<reference evidence="7 8" key="1">
    <citation type="submission" date="2019-06" db="EMBL/GenBank/DDBJ databases">
        <title>Whole genome shotgun sequence of Streptomyces cacaoi subsp. cacaoi NBRC 12748.</title>
        <authorList>
            <person name="Hosoyama A."/>
            <person name="Uohara A."/>
            <person name="Ohji S."/>
            <person name="Ichikawa N."/>
        </authorList>
    </citation>
    <scope>NUCLEOTIDE SEQUENCE [LARGE SCALE GENOMIC DNA]</scope>
    <source>
        <strain evidence="7 8">NBRC 12748</strain>
    </source>
</reference>
<dbReference type="SUPFAM" id="SSF46785">
    <property type="entry name" value="Winged helix' DNA-binding domain"/>
    <property type="match status" value="1"/>
</dbReference>
<dbReference type="Gene3D" id="1.10.10.10">
    <property type="entry name" value="Winged helix-like DNA-binding domain superfamily/Winged helix DNA-binding domain"/>
    <property type="match status" value="1"/>
</dbReference>
<gene>
    <name evidence="7" type="ORF">SCA03_10360</name>
</gene>
<dbReference type="InterPro" id="IPR000847">
    <property type="entry name" value="LysR_HTH_N"/>
</dbReference>
<evidence type="ECO:0000256" key="4">
    <source>
        <dbReference type="ARBA" id="ARBA00023163"/>
    </source>
</evidence>
<keyword evidence="2" id="KW-0805">Transcription regulation</keyword>
<dbReference type="Proteomes" id="UP000319210">
    <property type="component" value="Unassembled WGS sequence"/>
</dbReference>
<dbReference type="Gene3D" id="3.40.190.10">
    <property type="entry name" value="Periplasmic binding protein-like II"/>
    <property type="match status" value="2"/>
</dbReference>
<dbReference type="PANTHER" id="PTHR30346">
    <property type="entry name" value="TRANSCRIPTIONAL DUAL REGULATOR HCAR-RELATED"/>
    <property type="match status" value="1"/>
</dbReference>
<dbReference type="GO" id="GO:0003700">
    <property type="term" value="F:DNA-binding transcription factor activity"/>
    <property type="evidence" value="ECO:0007669"/>
    <property type="project" value="InterPro"/>
</dbReference>
<accession>A0A4Y3QT25</accession>
<keyword evidence="4" id="KW-0804">Transcription</keyword>
<dbReference type="RefSeq" id="WP_078873232.1">
    <property type="nucleotide sequence ID" value="NZ_BJMM01000003.1"/>
</dbReference>
<comment type="caution">
    <text evidence="7">The sequence shown here is derived from an EMBL/GenBank/DDBJ whole genome shotgun (WGS) entry which is preliminary data.</text>
</comment>